<evidence type="ECO:0008006" key="5">
    <source>
        <dbReference type="Google" id="ProtNLM"/>
    </source>
</evidence>
<gene>
    <name evidence="3" type="ORF">A2936_02925</name>
</gene>
<dbReference type="EMBL" id="MGEK01000039">
    <property type="protein sequence ID" value="OGL80296.1"/>
    <property type="molecule type" value="Genomic_DNA"/>
</dbReference>
<reference evidence="3 4" key="1">
    <citation type="journal article" date="2016" name="Nat. Commun.">
        <title>Thousands of microbial genomes shed light on interconnected biogeochemical processes in an aquifer system.</title>
        <authorList>
            <person name="Anantharaman K."/>
            <person name="Brown C.T."/>
            <person name="Hug L.A."/>
            <person name="Sharon I."/>
            <person name="Castelle C.J."/>
            <person name="Probst A.J."/>
            <person name="Thomas B.C."/>
            <person name="Singh A."/>
            <person name="Wilkins M.J."/>
            <person name="Karaoz U."/>
            <person name="Brodie E.L."/>
            <person name="Williams K.H."/>
            <person name="Hubbard S.S."/>
            <person name="Banfield J.F."/>
        </authorList>
    </citation>
    <scope>NUCLEOTIDE SEQUENCE [LARGE SCALE GENOMIC DNA]</scope>
</reference>
<feature type="domain" description="Glycosyl transferase family 1" evidence="1">
    <location>
        <begin position="200"/>
        <end position="351"/>
    </location>
</feature>
<dbReference type="Pfam" id="PF13439">
    <property type="entry name" value="Glyco_transf_4"/>
    <property type="match status" value="1"/>
</dbReference>
<evidence type="ECO:0000313" key="4">
    <source>
        <dbReference type="Proteomes" id="UP000176846"/>
    </source>
</evidence>
<dbReference type="Proteomes" id="UP000176846">
    <property type="component" value="Unassembled WGS sequence"/>
</dbReference>
<dbReference type="GO" id="GO:0016757">
    <property type="term" value="F:glycosyltransferase activity"/>
    <property type="evidence" value="ECO:0007669"/>
    <property type="project" value="InterPro"/>
</dbReference>
<dbReference type="AlphaFoldDB" id="A0A1F7UPU8"/>
<dbReference type="Gene3D" id="3.40.50.2000">
    <property type="entry name" value="Glycogen Phosphorylase B"/>
    <property type="match status" value="2"/>
</dbReference>
<protein>
    <recommendedName>
        <fullName evidence="5">Glycosyl transferase family 1 domain-containing protein</fullName>
    </recommendedName>
</protein>
<evidence type="ECO:0000259" key="1">
    <source>
        <dbReference type="Pfam" id="PF00534"/>
    </source>
</evidence>
<dbReference type="CDD" id="cd03801">
    <property type="entry name" value="GT4_PimA-like"/>
    <property type="match status" value="1"/>
</dbReference>
<proteinExistence type="predicted"/>
<dbReference type="Pfam" id="PF00534">
    <property type="entry name" value="Glycos_transf_1"/>
    <property type="match status" value="1"/>
</dbReference>
<organism evidence="3 4">
    <name type="scientific">Candidatus Uhrbacteria bacterium RIFCSPLOWO2_01_FULL_47_25</name>
    <dbReference type="NCBI Taxonomy" id="1802402"/>
    <lineage>
        <taxon>Bacteria</taxon>
        <taxon>Candidatus Uhriibacteriota</taxon>
    </lineage>
</organism>
<sequence length="378" mass="43173">MTKVCLVSLYAYKLFHPQDERALSFGGSEVQQYQLGKELVKDKNFEISFLVGDFYDGQPDAERVRVDGGVLTLYKTARCHGRNMFIDGVADFWRLYRAMKKTSADVYMIRGGGSLAGKVAFLAKKILRRKFIYSSAHDRDSNLDFFDKKPWYVNVLFRYALNNADAVICQHKEQQDAFKKNFGITATVIPSMYAIEDESQIGGRESREYILWVGRLASWKQPEVFVRLAEKFPKEKFLFITNSDTSQFRYATNHIGNLEIKKNVPFEDTDYYFKKAKIFVNTSSSEGFPNTFVQAAKNGTPILSLQVNPESILGRYEIGKLANGSFEKLVNDLANILDDKRAWDKMSENAYIYAKENHNISRIAGQYGALFGDIVIAH</sequence>
<name>A0A1F7UPU8_9BACT</name>
<dbReference type="InterPro" id="IPR028098">
    <property type="entry name" value="Glyco_trans_4-like_N"/>
</dbReference>
<feature type="domain" description="Glycosyltransferase subfamily 4-like N-terminal" evidence="2">
    <location>
        <begin position="25"/>
        <end position="190"/>
    </location>
</feature>
<evidence type="ECO:0000259" key="2">
    <source>
        <dbReference type="Pfam" id="PF13439"/>
    </source>
</evidence>
<evidence type="ECO:0000313" key="3">
    <source>
        <dbReference type="EMBL" id="OGL80296.1"/>
    </source>
</evidence>
<dbReference type="InterPro" id="IPR001296">
    <property type="entry name" value="Glyco_trans_1"/>
</dbReference>
<dbReference type="PANTHER" id="PTHR12526">
    <property type="entry name" value="GLYCOSYLTRANSFERASE"/>
    <property type="match status" value="1"/>
</dbReference>
<dbReference type="SUPFAM" id="SSF53756">
    <property type="entry name" value="UDP-Glycosyltransferase/glycogen phosphorylase"/>
    <property type="match status" value="1"/>
</dbReference>
<comment type="caution">
    <text evidence="3">The sequence shown here is derived from an EMBL/GenBank/DDBJ whole genome shotgun (WGS) entry which is preliminary data.</text>
</comment>
<accession>A0A1F7UPU8</accession>